<accession>A0AAN9EQK8</accession>
<dbReference type="InterPro" id="IPR036890">
    <property type="entry name" value="HATPase_C_sf"/>
</dbReference>
<dbReference type="PROSITE" id="PS50110">
    <property type="entry name" value="RESPONSE_REGULATORY"/>
    <property type="match status" value="1"/>
</dbReference>
<evidence type="ECO:0000256" key="8">
    <source>
        <dbReference type="SAM" id="MobiDB-lite"/>
    </source>
</evidence>
<dbReference type="SMART" id="SM00387">
    <property type="entry name" value="HATPase_c"/>
    <property type="match status" value="1"/>
</dbReference>
<dbReference type="InterPro" id="IPR005467">
    <property type="entry name" value="His_kinase_dom"/>
</dbReference>
<evidence type="ECO:0000313" key="12">
    <source>
        <dbReference type="EMBL" id="KAK7259230.1"/>
    </source>
</evidence>
<name>A0AAN9EQK8_CROPI</name>
<proteinExistence type="predicted"/>
<dbReference type="InterPro" id="IPR001789">
    <property type="entry name" value="Sig_transdc_resp-reg_receiver"/>
</dbReference>
<comment type="subcellular location">
    <subcellularLocation>
        <location evidence="2">Endoplasmic reticulum membrane</location>
        <topology evidence="2">Multi-pass membrane protein</topology>
    </subcellularLocation>
</comment>
<comment type="catalytic activity">
    <reaction evidence="1">
        <text>ATP + protein L-histidine = ADP + protein N-phospho-L-histidine.</text>
        <dbReference type="EC" id="2.7.13.3"/>
    </reaction>
</comment>
<dbReference type="PANTHER" id="PTHR43719:SF75">
    <property type="entry name" value="HISTIDINE KINASE CKI1"/>
    <property type="match status" value="1"/>
</dbReference>
<dbReference type="CDD" id="cd17546">
    <property type="entry name" value="REC_hyHK_CKI1_RcsC-like"/>
    <property type="match status" value="1"/>
</dbReference>
<dbReference type="PROSITE" id="PS50109">
    <property type="entry name" value="HIS_KIN"/>
    <property type="match status" value="1"/>
</dbReference>
<organism evidence="12 13">
    <name type="scientific">Crotalaria pallida</name>
    <name type="common">Smooth rattlebox</name>
    <name type="synonym">Crotalaria striata</name>
    <dbReference type="NCBI Taxonomy" id="3830"/>
    <lineage>
        <taxon>Eukaryota</taxon>
        <taxon>Viridiplantae</taxon>
        <taxon>Streptophyta</taxon>
        <taxon>Embryophyta</taxon>
        <taxon>Tracheophyta</taxon>
        <taxon>Spermatophyta</taxon>
        <taxon>Magnoliopsida</taxon>
        <taxon>eudicotyledons</taxon>
        <taxon>Gunneridae</taxon>
        <taxon>Pentapetalae</taxon>
        <taxon>rosids</taxon>
        <taxon>fabids</taxon>
        <taxon>Fabales</taxon>
        <taxon>Fabaceae</taxon>
        <taxon>Papilionoideae</taxon>
        <taxon>50 kb inversion clade</taxon>
        <taxon>genistoids sensu lato</taxon>
        <taxon>core genistoids</taxon>
        <taxon>Crotalarieae</taxon>
        <taxon>Crotalaria</taxon>
    </lineage>
</organism>
<feature type="compositionally biased region" description="Low complexity" evidence="8">
    <location>
        <begin position="466"/>
        <end position="475"/>
    </location>
</feature>
<dbReference type="InterPro" id="IPR003594">
    <property type="entry name" value="HATPase_dom"/>
</dbReference>
<dbReference type="InterPro" id="IPR036097">
    <property type="entry name" value="HisK_dim/P_sf"/>
</dbReference>
<dbReference type="PRINTS" id="PR00344">
    <property type="entry name" value="BCTRLSENSOR"/>
</dbReference>
<dbReference type="Pfam" id="PF02518">
    <property type="entry name" value="HATPase_c"/>
    <property type="match status" value="1"/>
</dbReference>
<evidence type="ECO:0000256" key="9">
    <source>
        <dbReference type="SAM" id="Phobius"/>
    </source>
</evidence>
<keyword evidence="9" id="KW-0472">Membrane</keyword>
<feature type="region of interest" description="Disordered" evidence="8">
    <location>
        <begin position="454"/>
        <end position="482"/>
    </location>
</feature>
<dbReference type="EMBL" id="JAYWIO010000005">
    <property type="protein sequence ID" value="KAK7259230.1"/>
    <property type="molecule type" value="Genomic_DNA"/>
</dbReference>
<comment type="caution">
    <text evidence="12">The sequence shown here is derived from an EMBL/GenBank/DDBJ whole genome shotgun (WGS) entry which is preliminary data.</text>
</comment>
<feature type="domain" description="Histidine kinase" evidence="10">
    <location>
        <begin position="175"/>
        <end position="442"/>
    </location>
</feature>
<dbReference type="SMART" id="SM00448">
    <property type="entry name" value="REC"/>
    <property type="match status" value="1"/>
</dbReference>
<dbReference type="SUPFAM" id="SSF47384">
    <property type="entry name" value="Homodimeric domain of signal transducing histidine kinase"/>
    <property type="match status" value="1"/>
</dbReference>
<evidence type="ECO:0000259" key="11">
    <source>
        <dbReference type="PROSITE" id="PS50110"/>
    </source>
</evidence>
<evidence type="ECO:0000256" key="4">
    <source>
        <dbReference type="ARBA" id="ARBA00022553"/>
    </source>
</evidence>
<keyword evidence="6" id="KW-0675">Receptor</keyword>
<dbReference type="SUPFAM" id="SSF52172">
    <property type="entry name" value="CheY-like"/>
    <property type="match status" value="1"/>
</dbReference>
<dbReference type="Pfam" id="PF00072">
    <property type="entry name" value="Response_reg"/>
    <property type="match status" value="1"/>
</dbReference>
<protein>
    <recommendedName>
        <fullName evidence="3">histidine kinase</fullName>
        <ecNumber evidence="3">2.7.13.3</ecNumber>
    </recommendedName>
</protein>
<sequence>MHRYLSMALRPSSLIILVGYAAQIVLFSLTLRWYVMVTHLEQHVNLNSENVVTQIQSKIEHSARLIHPMNSTSTNLARLLSPTLNVANISFSNIETKVYVLAVPQNRSVSFVKKNGLTLLIVMIVMFFIAMVSFLNTNARASRREMHLCSSLIKQMEATQQAERKRMNKSLAFASASHDIRASLAALTGLIEMSYEDVTRGSELETNLNQMESCTKDLLGLLNSLLDTSKIEAGKMQLEEEEFDIFQLLEDVVDLYHPVAMKKGVDLVLDPCNGSMLRYSRSKGDRGKLKQVLCNLLSNAVKFTDEGHIAVRAWAQKPSLQNSIIADNQHSFMKNLSCLFSWRNEPHDDDPGAWNPIQQDPSCMDFIFEVDDTGKGIPKEKYKSVFENYVQVKETALGQGGTGLGLGIVQSLVRLMHGDIRIVEKDIGEKGTCFRFNVLLSACETGMASGIREVQSGSDDKNQPQCSGSSICSSSPKLRIRSPSSIPEASQVVLLIQDEERRRITQRFVESLGIKVNVVKHAKHLLGTLRKIKQKGSLSSPLSSDLSSQSASCGSTSRSKRIPLSSMDGNDYINSIFKKTDLEAMSGFILIVIDANAGPFSELCRMVYDFKRGLGNPCKVVWLEKPHMRSVNFKDDVFDSNDIVLSKPFHGTRLFRTIELLPEYGGASQCSTTRAKREHRLQVSLTDEHEIQIDEEEKYGNSRSRKETQQSFGDKSYDRSKAGKSPVRQCEIVECVESRTDKPLSGKKFLVVDDTKMLLNIAKTLLERLGASVEQCEDGILAVQQVEEGLKWDSHNPPYDYILMDYEMPGMNGFEATRKIREMEEPYGLRIPIIALTAHTGEEAKKTIEAGMDDCLSKPIKKEALLEAIRKIHGT</sequence>
<dbReference type="GO" id="GO:0005789">
    <property type="term" value="C:endoplasmic reticulum membrane"/>
    <property type="evidence" value="ECO:0007669"/>
    <property type="project" value="UniProtKB-SubCell"/>
</dbReference>
<dbReference type="EC" id="2.7.13.3" evidence="3"/>
<reference evidence="12 13" key="1">
    <citation type="submission" date="2024-01" db="EMBL/GenBank/DDBJ databases">
        <title>The genomes of 5 underutilized Papilionoideae crops provide insights into root nodulation and disease resistanc.</title>
        <authorList>
            <person name="Yuan L."/>
        </authorList>
    </citation>
    <scope>NUCLEOTIDE SEQUENCE [LARGE SCALE GENOMIC DNA]</scope>
    <source>
        <strain evidence="12">ZHUSHIDOU_FW_LH</strain>
        <tissue evidence="12">Leaf</tissue>
    </source>
</reference>
<dbReference type="InterPro" id="IPR011006">
    <property type="entry name" value="CheY-like_superfamily"/>
</dbReference>
<keyword evidence="9" id="KW-1133">Transmembrane helix</keyword>
<evidence type="ECO:0000259" key="10">
    <source>
        <dbReference type="PROSITE" id="PS50109"/>
    </source>
</evidence>
<dbReference type="Gene3D" id="1.10.287.130">
    <property type="match status" value="1"/>
</dbReference>
<feature type="region of interest" description="Disordered" evidence="8">
    <location>
        <begin position="537"/>
        <end position="562"/>
    </location>
</feature>
<evidence type="ECO:0000256" key="2">
    <source>
        <dbReference type="ARBA" id="ARBA00004477"/>
    </source>
</evidence>
<keyword evidence="5" id="KW-0256">Endoplasmic reticulum</keyword>
<feature type="region of interest" description="Disordered" evidence="8">
    <location>
        <begin position="692"/>
        <end position="723"/>
    </location>
</feature>
<evidence type="ECO:0000313" key="13">
    <source>
        <dbReference type="Proteomes" id="UP001372338"/>
    </source>
</evidence>
<feature type="domain" description="Response regulatory" evidence="11">
    <location>
        <begin position="748"/>
        <end position="873"/>
    </location>
</feature>
<feature type="compositionally biased region" description="Basic and acidic residues" evidence="8">
    <location>
        <begin position="692"/>
        <end position="708"/>
    </location>
</feature>
<evidence type="ECO:0000256" key="5">
    <source>
        <dbReference type="ARBA" id="ARBA00022824"/>
    </source>
</evidence>
<dbReference type="SUPFAM" id="SSF55874">
    <property type="entry name" value="ATPase domain of HSP90 chaperone/DNA topoisomerase II/histidine kinase"/>
    <property type="match status" value="1"/>
</dbReference>
<evidence type="ECO:0000256" key="1">
    <source>
        <dbReference type="ARBA" id="ARBA00000085"/>
    </source>
</evidence>
<evidence type="ECO:0000256" key="7">
    <source>
        <dbReference type="PROSITE-ProRule" id="PRU00169"/>
    </source>
</evidence>
<evidence type="ECO:0000256" key="3">
    <source>
        <dbReference type="ARBA" id="ARBA00012438"/>
    </source>
</evidence>
<keyword evidence="9" id="KW-0812">Transmembrane</keyword>
<feature type="compositionally biased region" description="Low complexity" evidence="8">
    <location>
        <begin position="537"/>
        <end position="555"/>
    </location>
</feature>
<gene>
    <name evidence="12" type="ORF">RIF29_24831</name>
</gene>
<feature type="transmembrane region" description="Helical" evidence="9">
    <location>
        <begin position="12"/>
        <end position="35"/>
    </location>
</feature>
<keyword evidence="4 7" id="KW-0597">Phosphoprotein</keyword>
<dbReference type="Gene3D" id="3.30.565.10">
    <property type="entry name" value="Histidine kinase-like ATPase, C-terminal domain"/>
    <property type="match status" value="1"/>
</dbReference>
<dbReference type="Pfam" id="PF00512">
    <property type="entry name" value="HisKA"/>
    <property type="match status" value="1"/>
</dbReference>
<feature type="transmembrane region" description="Helical" evidence="9">
    <location>
        <begin position="117"/>
        <end position="136"/>
    </location>
</feature>
<evidence type="ECO:0000256" key="6">
    <source>
        <dbReference type="ARBA" id="ARBA00023170"/>
    </source>
</evidence>
<dbReference type="PANTHER" id="PTHR43719">
    <property type="entry name" value="TWO-COMPONENT HISTIDINE KINASE"/>
    <property type="match status" value="1"/>
</dbReference>
<dbReference type="InterPro" id="IPR003661">
    <property type="entry name" value="HisK_dim/P_dom"/>
</dbReference>
<dbReference type="Proteomes" id="UP001372338">
    <property type="component" value="Unassembled WGS sequence"/>
</dbReference>
<dbReference type="GO" id="GO:0000155">
    <property type="term" value="F:phosphorelay sensor kinase activity"/>
    <property type="evidence" value="ECO:0007669"/>
    <property type="project" value="InterPro"/>
</dbReference>
<dbReference type="Gene3D" id="3.40.50.2300">
    <property type="match status" value="1"/>
</dbReference>
<dbReference type="AlphaFoldDB" id="A0AAN9EQK8"/>
<dbReference type="InterPro" id="IPR004358">
    <property type="entry name" value="Sig_transdc_His_kin-like_C"/>
</dbReference>
<keyword evidence="13" id="KW-1185">Reference proteome</keyword>
<dbReference type="SMART" id="SM00388">
    <property type="entry name" value="HisKA"/>
    <property type="match status" value="1"/>
</dbReference>
<feature type="modified residue" description="4-aspartylphosphate" evidence="7">
    <location>
        <position position="805"/>
    </location>
</feature>
<dbReference type="InterPro" id="IPR050956">
    <property type="entry name" value="2C_system_His_kinase"/>
</dbReference>